<protein>
    <submittedName>
        <fullName evidence="2">Uncharacterized protein</fullName>
    </submittedName>
</protein>
<feature type="region of interest" description="Disordered" evidence="1">
    <location>
        <begin position="240"/>
        <end position="284"/>
    </location>
</feature>
<proteinExistence type="predicted"/>
<feature type="compositionally biased region" description="Low complexity" evidence="1">
    <location>
        <begin position="179"/>
        <end position="188"/>
    </location>
</feature>
<reference evidence="2 3" key="1">
    <citation type="submission" date="2024-04" db="EMBL/GenBank/DDBJ databases">
        <authorList>
            <person name="Fracassetti M."/>
        </authorList>
    </citation>
    <scope>NUCLEOTIDE SEQUENCE [LARGE SCALE GENOMIC DNA]</scope>
</reference>
<feature type="compositionally biased region" description="Basic and acidic residues" evidence="1">
    <location>
        <begin position="204"/>
        <end position="213"/>
    </location>
</feature>
<feature type="region of interest" description="Disordered" evidence="1">
    <location>
        <begin position="299"/>
        <end position="318"/>
    </location>
</feature>
<dbReference type="Proteomes" id="UP001497516">
    <property type="component" value="Chromosome 10"/>
</dbReference>
<evidence type="ECO:0000313" key="2">
    <source>
        <dbReference type="EMBL" id="CAL1359970.1"/>
    </source>
</evidence>
<feature type="compositionally biased region" description="Basic residues" evidence="1">
    <location>
        <begin position="164"/>
        <end position="178"/>
    </location>
</feature>
<dbReference type="AlphaFoldDB" id="A0AAV2CUF5"/>
<sequence length="630" mass="69438">MPKETDGELPPQLSNLSWAELHERARRIGRRGSSEELPTGNAATAEELLSGVQVDSDGEVERRAEQSDVEDVLAIEPPATEEPPNVTNKWKQLPSNTVDDNSKTAIPSVGTKQPCTMEAEAHPEEGKFDGSPARAHHRESWAFISSPPPPQRRPLDAQRTSTAGKRKPGVGGSYRRRTGLPPRTGTPGKDWKMKKRLATMGTNSREESGSRIDRVRYAEVPERRNARGTRPLAVGFVAASSGGEAKSGVDLEDDSSMEWEARTESGSPLEETKRNEEGGSDESSFIASLDGQAHTPAGVVETARPTSRGVADQVVRHEKKGKSWKPVAAIDEEVMSDSRWASRRRSYWPEKRTKREMEEDGRDCSLLPNPSSPTLGWPYQQPLLGRVMRAVGSNGLNGVVWFEEGTMQTGLTCEKGLVGLILGSQMGQFGSGVTRIEGVAGLDSGHESQEGCEPNMGRGLRNVKWEEGFGGLVGGLSRKNSPEAIGEVLIQACEPSPRKKFRGLEELALNDRFLYEKVSLTSVSGWSKMTTREKLLKFKAISGPIGVKVKELNQHKKVGGRSPISELGHHWKKRKREKWRSQRADCAGRKEESVKSVNLEGKVDLKGDGMLETRFLRKTGFYIIIIIRFY</sequence>
<name>A0AAV2CUF5_9ROSI</name>
<feature type="compositionally biased region" description="Basic and acidic residues" evidence="1">
    <location>
        <begin position="119"/>
        <end position="128"/>
    </location>
</feature>
<evidence type="ECO:0000256" key="1">
    <source>
        <dbReference type="SAM" id="MobiDB-lite"/>
    </source>
</evidence>
<dbReference type="EMBL" id="OZ034814">
    <property type="protein sequence ID" value="CAL1359970.1"/>
    <property type="molecule type" value="Genomic_DNA"/>
</dbReference>
<organism evidence="2 3">
    <name type="scientific">Linum trigynum</name>
    <dbReference type="NCBI Taxonomy" id="586398"/>
    <lineage>
        <taxon>Eukaryota</taxon>
        <taxon>Viridiplantae</taxon>
        <taxon>Streptophyta</taxon>
        <taxon>Embryophyta</taxon>
        <taxon>Tracheophyta</taxon>
        <taxon>Spermatophyta</taxon>
        <taxon>Magnoliopsida</taxon>
        <taxon>eudicotyledons</taxon>
        <taxon>Gunneridae</taxon>
        <taxon>Pentapetalae</taxon>
        <taxon>rosids</taxon>
        <taxon>fabids</taxon>
        <taxon>Malpighiales</taxon>
        <taxon>Linaceae</taxon>
        <taxon>Linum</taxon>
    </lineage>
</organism>
<feature type="region of interest" description="Disordered" evidence="1">
    <location>
        <begin position="27"/>
        <end position="213"/>
    </location>
</feature>
<gene>
    <name evidence="2" type="ORF">LTRI10_LOCUS7432</name>
</gene>
<evidence type="ECO:0000313" key="3">
    <source>
        <dbReference type="Proteomes" id="UP001497516"/>
    </source>
</evidence>
<feature type="compositionally biased region" description="Polar residues" evidence="1">
    <location>
        <begin position="85"/>
        <end position="114"/>
    </location>
</feature>
<keyword evidence="3" id="KW-1185">Reference proteome</keyword>
<accession>A0AAV2CUF5</accession>